<dbReference type="Gene3D" id="3.40.120.10">
    <property type="entry name" value="Alpha-D-Glucose-1,6-Bisphosphate, subunit A, domain 3"/>
    <property type="match status" value="3"/>
</dbReference>
<dbReference type="InterPro" id="IPR036900">
    <property type="entry name" value="A-D-PHexomutase_C_sf"/>
</dbReference>
<evidence type="ECO:0000259" key="10">
    <source>
        <dbReference type="Pfam" id="PF02880"/>
    </source>
</evidence>
<evidence type="ECO:0000256" key="1">
    <source>
        <dbReference type="ARBA" id="ARBA00010231"/>
    </source>
</evidence>
<feature type="active site" description="Phosphoserine intermediate" evidence="6">
    <location>
        <position position="101"/>
    </location>
</feature>
<dbReference type="PANTHER" id="PTHR42946:SF1">
    <property type="entry name" value="PHOSPHOGLUCOMUTASE (ALPHA-D-GLUCOSE-1,6-BISPHOSPHATE-DEPENDENT)"/>
    <property type="match status" value="1"/>
</dbReference>
<dbReference type="InterPro" id="IPR005843">
    <property type="entry name" value="A-D-PHexomutase_C"/>
</dbReference>
<evidence type="ECO:0000256" key="5">
    <source>
        <dbReference type="ARBA" id="ARBA00023235"/>
    </source>
</evidence>
<dbReference type="GO" id="GO:0006048">
    <property type="term" value="P:UDP-N-acetylglucosamine biosynthetic process"/>
    <property type="evidence" value="ECO:0007669"/>
    <property type="project" value="TreeGrafter"/>
</dbReference>
<dbReference type="RefSeq" id="WP_074715925.1">
    <property type="nucleotide sequence ID" value="NZ_FNWV01000004.1"/>
</dbReference>
<keyword evidence="2 6" id="KW-0597">Phosphoprotein</keyword>
<dbReference type="Proteomes" id="UP000183190">
    <property type="component" value="Unassembled WGS sequence"/>
</dbReference>
<evidence type="ECO:0000256" key="6">
    <source>
        <dbReference type="HAMAP-Rule" id="MF_01554"/>
    </source>
</evidence>
<evidence type="ECO:0000259" key="9">
    <source>
        <dbReference type="Pfam" id="PF02879"/>
    </source>
</evidence>
<organism evidence="11 12">
    <name type="scientific">Ruminococcus flavefaciens</name>
    <dbReference type="NCBI Taxonomy" id="1265"/>
    <lineage>
        <taxon>Bacteria</taxon>
        <taxon>Bacillati</taxon>
        <taxon>Bacillota</taxon>
        <taxon>Clostridia</taxon>
        <taxon>Eubacteriales</taxon>
        <taxon>Oscillospiraceae</taxon>
        <taxon>Ruminococcus</taxon>
    </lineage>
</organism>
<feature type="domain" description="Alpha-D-phosphohexomutase C-terminal" evidence="7">
    <location>
        <begin position="384"/>
        <end position="442"/>
    </location>
</feature>
<dbReference type="GO" id="GO:0005829">
    <property type="term" value="C:cytosol"/>
    <property type="evidence" value="ECO:0007669"/>
    <property type="project" value="TreeGrafter"/>
</dbReference>
<dbReference type="PRINTS" id="PR00509">
    <property type="entry name" value="PGMPMM"/>
</dbReference>
<dbReference type="FunFam" id="3.40.120.10:FF:000001">
    <property type="entry name" value="Phosphoglucosamine mutase"/>
    <property type="match status" value="1"/>
</dbReference>
<evidence type="ECO:0000313" key="11">
    <source>
        <dbReference type="EMBL" id="SEH56412.1"/>
    </source>
</evidence>
<dbReference type="HAMAP" id="MF_01554_B">
    <property type="entry name" value="GlmM_B"/>
    <property type="match status" value="1"/>
</dbReference>
<evidence type="ECO:0000256" key="3">
    <source>
        <dbReference type="ARBA" id="ARBA00022723"/>
    </source>
</evidence>
<evidence type="ECO:0000256" key="4">
    <source>
        <dbReference type="ARBA" id="ARBA00022842"/>
    </source>
</evidence>
<dbReference type="InterPro" id="IPR005846">
    <property type="entry name" value="A-D-PHexomutase_a/b/a-III"/>
</dbReference>
<dbReference type="NCBIfam" id="TIGR01455">
    <property type="entry name" value="glmM"/>
    <property type="match status" value="1"/>
</dbReference>
<feature type="domain" description="Alpha-D-phosphohexomutase alpha/beta/alpha" evidence="9">
    <location>
        <begin position="159"/>
        <end position="254"/>
    </location>
</feature>
<dbReference type="Pfam" id="PF02879">
    <property type="entry name" value="PGM_PMM_II"/>
    <property type="match status" value="1"/>
</dbReference>
<dbReference type="CDD" id="cd05802">
    <property type="entry name" value="GlmM"/>
    <property type="match status" value="1"/>
</dbReference>
<dbReference type="InterPro" id="IPR005844">
    <property type="entry name" value="A-D-PHexomutase_a/b/a-I"/>
</dbReference>
<dbReference type="Pfam" id="PF02878">
    <property type="entry name" value="PGM_PMM_I"/>
    <property type="match status" value="1"/>
</dbReference>
<evidence type="ECO:0000259" key="8">
    <source>
        <dbReference type="Pfam" id="PF02878"/>
    </source>
</evidence>
<keyword evidence="3 6" id="KW-0479">Metal-binding</keyword>
<dbReference type="Gene3D" id="3.30.310.50">
    <property type="entry name" value="Alpha-D-phosphohexomutase, C-terminal domain"/>
    <property type="match status" value="1"/>
</dbReference>
<evidence type="ECO:0000259" key="7">
    <source>
        <dbReference type="Pfam" id="PF00408"/>
    </source>
</evidence>
<comment type="similarity">
    <text evidence="1 6">Belongs to the phosphohexose mutase family.</text>
</comment>
<feature type="domain" description="Alpha-D-phosphohexomutase alpha/beta/alpha" evidence="10">
    <location>
        <begin position="258"/>
        <end position="367"/>
    </location>
</feature>
<dbReference type="InterPro" id="IPR005841">
    <property type="entry name" value="Alpha-D-phosphohexomutase_SF"/>
</dbReference>
<dbReference type="GO" id="GO:0009252">
    <property type="term" value="P:peptidoglycan biosynthetic process"/>
    <property type="evidence" value="ECO:0007669"/>
    <property type="project" value="TreeGrafter"/>
</dbReference>
<dbReference type="OrthoDB" id="9806956at2"/>
<comment type="PTM">
    <text evidence="6">Activated by phosphorylation.</text>
</comment>
<dbReference type="GO" id="GO:0005975">
    <property type="term" value="P:carbohydrate metabolic process"/>
    <property type="evidence" value="ECO:0007669"/>
    <property type="project" value="InterPro"/>
</dbReference>
<dbReference type="GO" id="GO:0000287">
    <property type="term" value="F:magnesium ion binding"/>
    <property type="evidence" value="ECO:0007669"/>
    <property type="project" value="UniProtKB-UniRule"/>
</dbReference>
<feature type="binding site" description="via phosphate group" evidence="6">
    <location>
        <position position="101"/>
    </location>
    <ligand>
        <name>Mg(2+)</name>
        <dbReference type="ChEBI" id="CHEBI:18420"/>
    </ligand>
</feature>
<dbReference type="InterPro" id="IPR005845">
    <property type="entry name" value="A-D-PHexomutase_a/b/a-II"/>
</dbReference>
<accession>A0A1H6JBK6</accession>
<dbReference type="Pfam" id="PF02880">
    <property type="entry name" value="PGM_PMM_III"/>
    <property type="match status" value="1"/>
</dbReference>
<feature type="domain" description="Alpha-D-phosphohexomutase alpha/beta/alpha" evidence="8">
    <location>
        <begin position="3"/>
        <end position="134"/>
    </location>
</feature>
<feature type="binding site" evidence="6">
    <location>
        <position position="241"/>
    </location>
    <ligand>
        <name>Mg(2+)</name>
        <dbReference type="ChEBI" id="CHEBI:18420"/>
    </ligand>
</feature>
<name>A0A1H6JBK6_RUMFL</name>
<feature type="modified residue" description="Phosphoserine" evidence="6">
    <location>
        <position position="101"/>
    </location>
</feature>
<keyword evidence="5 6" id="KW-0413">Isomerase</keyword>
<comment type="cofactor">
    <cofactor evidence="6">
        <name>Mg(2+)</name>
        <dbReference type="ChEBI" id="CHEBI:18420"/>
    </cofactor>
    <text evidence="6">Binds 1 Mg(2+) ion per subunit.</text>
</comment>
<dbReference type="InterPro" id="IPR016055">
    <property type="entry name" value="A-D-PHexomutase_a/b/a-I/II/III"/>
</dbReference>
<feature type="binding site" evidence="6">
    <location>
        <position position="245"/>
    </location>
    <ligand>
        <name>Mg(2+)</name>
        <dbReference type="ChEBI" id="CHEBI:18420"/>
    </ligand>
</feature>
<comment type="function">
    <text evidence="6">Catalyzes the conversion of glucosamine-6-phosphate to glucosamine-1-phosphate.</text>
</comment>
<dbReference type="AlphaFoldDB" id="A0A1H6JBK6"/>
<evidence type="ECO:0000256" key="2">
    <source>
        <dbReference type="ARBA" id="ARBA00022553"/>
    </source>
</evidence>
<comment type="catalytic activity">
    <reaction evidence="6">
        <text>alpha-D-glucosamine 1-phosphate = D-glucosamine 6-phosphate</text>
        <dbReference type="Rhea" id="RHEA:23424"/>
        <dbReference type="ChEBI" id="CHEBI:58516"/>
        <dbReference type="ChEBI" id="CHEBI:58725"/>
        <dbReference type="EC" id="5.4.2.10"/>
    </reaction>
</comment>
<dbReference type="PANTHER" id="PTHR42946">
    <property type="entry name" value="PHOSPHOHEXOSE MUTASE"/>
    <property type="match status" value="1"/>
</dbReference>
<dbReference type="GO" id="GO:0008966">
    <property type="term" value="F:phosphoglucosamine mutase activity"/>
    <property type="evidence" value="ECO:0007669"/>
    <property type="project" value="UniProtKB-UniRule"/>
</dbReference>
<protein>
    <recommendedName>
        <fullName evidence="6">Phosphoglucosamine mutase</fullName>
        <ecNumber evidence="6">5.4.2.10</ecNumber>
    </recommendedName>
</protein>
<dbReference type="InterPro" id="IPR006352">
    <property type="entry name" value="GlmM_bact"/>
</dbReference>
<reference evidence="11 12" key="1">
    <citation type="submission" date="2016-10" db="EMBL/GenBank/DDBJ databases">
        <authorList>
            <person name="de Groot N.N."/>
        </authorList>
    </citation>
    <scope>NUCLEOTIDE SEQUENCE [LARGE SCALE GENOMIC DNA]</scope>
    <source>
        <strain evidence="11 12">YAD2003</strain>
    </source>
</reference>
<sequence>MAKLFGTDGPRGIAVTDLTCELAMQTGRAAALVLAKKDGSKTKILVGKDTRVSSDALEAAVCAGICSVGADAELLGIVPTPALSYLIGLHEADGGIMISGSHNSAEYNGLKLFSAKGYKLMEEAEDEIERLVFSPSDEIKLSEPENVGRILHGENAVREYIDHIKAVVSTDLSGLKVAVDCANGCAAYTAEKLFSELGAEVLVIADKPNGTNINKDCGSTHVQHLMEYIVENKCDCGLAFDGDADRCIAVDEQGCMIDGDRLLAIFAEDMKSKGLLDKDTAVVTAMSSLGLRKYAAAHDIKLVSSGAGTRYVLERMLECGYKLGGEPNGHIIFLDEARTGDGQLAGARLLEILKNSGGKLSGLAGNMPAYPQVKLNVKIHPHYKELWKNENSITELIERYDKELCGEGRIMVRESGKEPIVRILVEGSDFGRINDMAVDIAQHIKESCAYNV</sequence>
<gene>
    <name evidence="6" type="primary">glmM</name>
    <name evidence="11" type="ORF">SAMN02910265_01477</name>
</gene>
<dbReference type="EMBL" id="FNWV01000004">
    <property type="protein sequence ID" value="SEH56412.1"/>
    <property type="molecule type" value="Genomic_DNA"/>
</dbReference>
<dbReference type="SUPFAM" id="SSF53738">
    <property type="entry name" value="Phosphoglucomutase, first 3 domains"/>
    <property type="match status" value="3"/>
</dbReference>
<dbReference type="GO" id="GO:0004615">
    <property type="term" value="F:phosphomannomutase activity"/>
    <property type="evidence" value="ECO:0007669"/>
    <property type="project" value="TreeGrafter"/>
</dbReference>
<dbReference type="InterPro" id="IPR050060">
    <property type="entry name" value="Phosphoglucosamine_mutase"/>
</dbReference>
<proteinExistence type="inferred from homology"/>
<dbReference type="EC" id="5.4.2.10" evidence="6"/>
<dbReference type="SUPFAM" id="SSF55957">
    <property type="entry name" value="Phosphoglucomutase, C-terminal domain"/>
    <property type="match status" value="1"/>
</dbReference>
<keyword evidence="4 6" id="KW-0460">Magnesium</keyword>
<evidence type="ECO:0000313" key="12">
    <source>
        <dbReference type="Proteomes" id="UP000183190"/>
    </source>
</evidence>
<dbReference type="FunFam" id="3.40.120.10:FF:000003">
    <property type="entry name" value="Phosphoglucosamine mutase"/>
    <property type="match status" value="1"/>
</dbReference>
<feature type="binding site" evidence="6">
    <location>
        <position position="243"/>
    </location>
    <ligand>
        <name>Mg(2+)</name>
        <dbReference type="ChEBI" id="CHEBI:18420"/>
    </ligand>
</feature>
<dbReference type="Pfam" id="PF00408">
    <property type="entry name" value="PGM_PMM_IV"/>
    <property type="match status" value="1"/>
</dbReference>